<dbReference type="InterPro" id="IPR050951">
    <property type="entry name" value="Retrovirus_Pol_polyprotein"/>
</dbReference>
<feature type="domain" description="Integrase catalytic" evidence="2">
    <location>
        <begin position="144"/>
        <end position="303"/>
    </location>
</feature>
<dbReference type="Pfam" id="PF17921">
    <property type="entry name" value="Integrase_H2C2"/>
    <property type="match status" value="1"/>
</dbReference>
<protein>
    <recommendedName>
        <fullName evidence="1">RNA-directed DNA polymerase</fullName>
        <ecNumber evidence="1">2.7.7.49</ecNumber>
    </recommendedName>
</protein>
<keyword evidence="4" id="KW-1185">Reference proteome</keyword>
<dbReference type="Pfam" id="PF00665">
    <property type="entry name" value="rve"/>
    <property type="match status" value="1"/>
</dbReference>
<evidence type="ECO:0000313" key="3">
    <source>
        <dbReference type="EMBL" id="KAK3874621.1"/>
    </source>
</evidence>
<dbReference type="EMBL" id="JAWQEG010002087">
    <property type="protein sequence ID" value="KAK3874621.1"/>
    <property type="molecule type" value="Genomic_DNA"/>
</dbReference>
<dbReference type="Gene3D" id="1.10.340.70">
    <property type="match status" value="1"/>
</dbReference>
<evidence type="ECO:0000259" key="2">
    <source>
        <dbReference type="PROSITE" id="PS50994"/>
    </source>
</evidence>
<dbReference type="AlphaFoldDB" id="A0AAE1FJ33"/>
<dbReference type="GO" id="GO:0003676">
    <property type="term" value="F:nucleic acid binding"/>
    <property type="evidence" value="ECO:0007669"/>
    <property type="project" value="InterPro"/>
</dbReference>
<dbReference type="PROSITE" id="PS50994">
    <property type="entry name" value="INTEGRASE"/>
    <property type="match status" value="1"/>
</dbReference>
<dbReference type="PANTHER" id="PTHR37984">
    <property type="entry name" value="PROTEIN CBG26694"/>
    <property type="match status" value="1"/>
</dbReference>
<gene>
    <name evidence="3" type="ORF">Pcinc_020441</name>
</gene>
<dbReference type="GO" id="GO:0015074">
    <property type="term" value="P:DNA integration"/>
    <property type="evidence" value="ECO:0007669"/>
    <property type="project" value="InterPro"/>
</dbReference>
<organism evidence="3 4">
    <name type="scientific">Petrolisthes cinctipes</name>
    <name type="common">Flat porcelain crab</name>
    <dbReference type="NCBI Taxonomy" id="88211"/>
    <lineage>
        <taxon>Eukaryota</taxon>
        <taxon>Metazoa</taxon>
        <taxon>Ecdysozoa</taxon>
        <taxon>Arthropoda</taxon>
        <taxon>Crustacea</taxon>
        <taxon>Multicrustacea</taxon>
        <taxon>Malacostraca</taxon>
        <taxon>Eumalacostraca</taxon>
        <taxon>Eucarida</taxon>
        <taxon>Decapoda</taxon>
        <taxon>Pleocyemata</taxon>
        <taxon>Anomura</taxon>
        <taxon>Galatheoidea</taxon>
        <taxon>Porcellanidae</taxon>
        <taxon>Petrolisthes</taxon>
    </lineage>
</organism>
<proteinExistence type="predicted"/>
<dbReference type="EC" id="2.7.7.49" evidence="1"/>
<evidence type="ECO:0000313" key="4">
    <source>
        <dbReference type="Proteomes" id="UP001286313"/>
    </source>
</evidence>
<dbReference type="SUPFAM" id="SSF53098">
    <property type="entry name" value="Ribonuclease H-like"/>
    <property type="match status" value="1"/>
</dbReference>
<dbReference type="PANTHER" id="PTHR37984:SF5">
    <property type="entry name" value="PROTEIN NYNRIN-LIKE"/>
    <property type="match status" value="1"/>
</dbReference>
<accession>A0AAE1FJ33</accession>
<sequence>MPQKSQQHTVHQQPLAKIEINAVQLGLDYNQLAKEQQQDPETTAVRTAITALQWKDVPLGDSNISILCDVSTGRPRPWIPSSLRRHVFNLIHGLSHPSRRATTRLLTQKFIWHKISRDAGNWVRSCVPCQKSKVHRHTETGPGAFHQPQRRFAHIHVEVVGPLPPSNGHLYLFTIIDYSTRWPEAIPMANATSTSCASSLLSGWISRFGIPEHITSDRGTTFTSHLWTSLGQLMGTTVHHTTAYNPEANGMVERLHRTLKAALISRCNNSTWSSQLPWVLLGLRTTPKEGLDASPAEMVFGESLVVPGEFFPDAPSNNNISRLRNIVGKLAPCKQTYKPPDHCYIPRDIHSTKHVFLRTDAQTPPLTPPYSGPYEVIERRKKSTCHTTYPSPSTTTITTSFFPNNLLSLQRILPLALPHTSPTLSHPPPPLSLPFITTKTSSSPTIFSPSNIFLPHLPPSCISLSADKKRFSH</sequence>
<name>A0AAE1FJ33_PETCI</name>
<comment type="caution">
    <text evidence="3">The sequence shown here is derived from an EMBL/GenBank/DDBJ whole genome shotgun (WGS) entry which is preliminary data.</text>
</comment>
<dbReference type="FunFam" id="3.30.420.10:FF:000032">
    <property type="entry name" value="Retrovirus-related Pol polyprotein from transposon 297-like Protein"/>
    <property type="match status" value="1"/>
</dbReference>
<dbReference type="InterPro" id="IPR036397">
    <property type="entry name" value="RNaseH_sf"/>
</dbReference>
<dbReference type="Proteomes" id="UP001286313">
    <property type="component" value="Unassembled WGS sequence"/>
</dbReference>
<dbReference type="Gene3D" id="3.30.420.10">
    <property type="entry name" value="Ribonuclease H-like superfamily/Ribonuclease H"/>
    <property type="match status" value="1"/>
</dbReference>
<evidence type="ECO:0000256" key="1">
    <source>
        <dbReference type="ARBA" id="ARBA00012493"/>
    </source>
</evidence>
<reference evidence="3" key="1">
    <citation type="submission" date="2023-10" db="EMBL/GenBank/DDBJ databases">
        <title>Genome assemblies of two species of porcelain crab, Petrolisthes cinctipes and Petrolisthes manimaculis (Anomura: Porcellanidae).</title>
        <authorList>
            <person name="Angst P."/>
        </authorList>
    </citation>
    <scope>NUCLEOTIDE SEQUENCE</scope>
    <source>
        <strain evidence="3">PB745_01</strain>
        <tissue evidence="3">Gill</tissue>
    </source>
</reference>
<dbReference type="InterPro" id="IPR041588">
    <property type="entry name" value="Integrase_H2C2"/>
</dbReference>
<dbReference type="GO" id="GO:0003964">
    <property type="term" value="F:RNA-directed DNA polymerase activity"/>
    <property type="evidence" value="ECO:0007669"/>
    <property type="project" value="UniProtKB-EC"/>
</dbReference>
<dbReference type="InterPro" id="IPR012337">
    <property type="entry name" value="RNaseH-like_sf"/>
</dbReference>
<dbReference type="InterPro" id="IPR001584">
    <property type="entry name" value="Integrase_cat-core"/>
</dbReference>